<evidence type="ECO:0000256" key="2">
    <source>
        <dbReference type="ARBA" id="ARBA00022730"/>
    </source>
</evidence>
<keyword evidence="2 7" id="KW-0699">rRNA-binding</keyword>
<comment type="subunit">
    <text evidence="7 9">Part of the 50S ribosomal subunit.</text>
</comment>
<name>A0A1F5VE09_9BACT</name>
<accession>A0A1F5VE09</accession>
<dbReference type="EMBL" id="MFGW01000189">
    <property type="protein sequence ID" value="OGF61673.1"/>
    <property type="molecule type" value="Genomic_DNA"/>
</dbReference>
<evidence type="ECO:0000256" key="9">
    <source>
        <dbReference type="RuleBase" id="RU004006"/>
    </source>
</evidence>
<keyword evidence="4 7" id="KW-0689">Ribosomal protein</keyword>
<comment type="similarity">
    <text evidence="1 7 8">Belongs to the universal ribosomal protein uL22 family.</text>
</comment>
<dbReference type="InterPro" id="IPR036394">
    <property type="entry name" value="Ribosomal_uL22_sf"/>
</dbReference>
<dbReference type="SUPFAM" id="SSF54843">
    <property type="entry name" value="Ribosomal protein L22"/>
    <property type="match status" value="1"/>
</dbReference>
<evidence type="ECO:0000313" key="11">
    <source>
        <dbReference type="EMBL" id="OGF61673.1"/>
    </source>
</evidence>
<evidence type="ECO:0000256" key="8">
    <source>
        <dbReference type="RuleBase" id="RU004005"/>
    </source>
</evidence>
<reference evidence="11 12" key="1">
    <citation type="journal article" date="2016" name="Nat. Commun.">
        <title>Thousands of microbial genomes shed light on interconnected biogeochemical processes in an aquifer system.</title>
        <authorList>
            <person name="Anantharaman K."/>
            <person name="Brown C.T."/>
            <person name="Hug L.A."/>
            <person name="Sharon I."/>
            <person name="Castelle C.J."/>
            <person name="Probst A.J."/>
            <person name="Thomas B.C."/>
            <person name="Singh A."/>
            <person name="Wilkins M.J."/>
            <person name="Karaoz U."/>
            <person name="Brodie E.L."/>
            <person name="Williams K.H."/>
            <person name="Hubbard S.S."/>
            <person name="Banfield J.F."/>
        </authorList>
    </citation>
    <scope>NUCLEOTIDE SEQUENCE [LARGE SCALE GENOMIC DNA]</scope>
</reference>
<dbReference type="PANTHER" id="PTHR13501:SF8">
    <property type="entry name" value="LARGE RIBOSOMAL SUBUNIT PROTEIN UL22M"/>
    <property type="match status" value="1"/>
</dbReference>
<dbReference type="GO" id="GO:0003735">
    <property type="term" value="F:structural constituent of ribosome"/>
    <property type="evidence" value="ECO:0007669"/>
    <property type="project" value="InterPro"/>
</dbReference>
<evidence type="ECO:0000256" key="5">
    <source>
        <dbReference type="ARBA" id="ARBA00023274"/>
    </source>
</evidence>
<dbReference type="GO" id="GO:0019843">
    <property type="term" value="F:rRNA binding"/>
    <property type="evidence" value="ECO:0007669"/>
    <property type="project" value="UniProtKB-UniRule"/>
</dbReference>
<evidence type="ECO:0000256" key="3">
    <source>
        <dbReference type="ARBA" id="ARBA00022884"/>
    </source>
</evidence>
<evidence type="ECO:0000256" key="7">
    <source>
        <dbReference type="HAMAP-Rule" id="MF_01331"/>
    </source>
</evidence>
<evidence type="ECO:0000256" key="6">
    <source>
        <dbReference type="ARBA" id="ARBA00035207"/>
    </source>
</evidence>
<dbReference type="Proteomes" id="UP000178943">
    <property type="component" value="Unassembled WGS sequence"/>
</dbReference>
<dbReference type="HAMAP" id="MF_01331_B">
    <property type="entry name" value="Ribosomal_uL22_B"/>
    <property type="match status" value="1"/>
</dbReference>
<keyword evidence="3 7" id="KW-0694">RNA-binding</keyword>
<evidence type="ECO:0000256" key="10">
    <source>
        <dbReference type="RuleBase" id="RU004008"/>
    </source>
</evidence>
<dbReference type="InterPro" id="IPR047867">
    <property type="entry name" value="Ribosomal_uL22_bac/org-type"/>
</dbReference>
<sequence length="115" mass="13064">METVSKAIIKYVRISPRKARLVADMVRGMEVFTAVQILRNTNKKGARIVEKAILSAAANARNKESNLDVDNLIISKIFVDVGPTKVWKRFRAGTMGRVFRFRRHHAHLSVFLSKT</sequence>
<evidence type="ECO:0000256" key="4">
    <source>
        <dbReference type="ARBA" id="ARBA00022980"/>
    </source>
</evidence>
<dbReference type="InterPro" id="IPR005727">
    <property type="entry name" value="Ribosomal_uL22_bac/chlpt-type"/>
</dbReference>
<dbReference type="GO" id="GO:0022625">
    <property type="term" value="C:cytosolic large ribosomal subunit"/>
    <property type="evidence" value="ECO:0007669"/>
    <property type="project" value="TreeGrafter"/>
</dbReference>
<dbReference type="InterPro" id="IPR001063">
    <property type="entry name" value="Ribosomal_uL22"/>
</dbReference>
<proteinExistence type="inferred from homology"/>
<protein>
    <recommendedName>
        <fullName evidence="6 7">Large ribosomal subunit protein uL22</fullName>
    </recommendedName>
</protein>
<dbReference type="CDD" id="cd00336">
    <property type="entry name" value="Ribosomal_L22"/>
    <property type="match status" value="1"/>
</dbReference>
<evidence type="ECO:0000256" key="1">
    <source>
        <dbReference type="ARBA" id="ARBA00009451"/>
    </source>
</evidence>
<keyword evidence="5 7" id="KW-0687">Ribonucleoprotein</keyword>
<gene>
    <name evidence="7" type="primary">rplV</name>
    <name evidence="11" type="ORF">A2Y62_03110</name>
</gene>
<comment type="function">
    <text evidence="7 10">This protein binds specifically to 23S rRNA; its binding is stimulated by other ribosomal proteins, e.g., L4, L17, and L20. It is important during the early stages of 50S assembly. It makes multiple contacts with different domains of the 23S rRNA in the assembled 50S subunit and ribosome.</text>
</comment>
<dbReference type="AlphaFoldDB" id="A0A1F5VE09"/>
<dbReference type="NCBIfam" id="TIGR01044">
    <property type="entry name" value="rplV_bact"/>
    <property type="match status" value="1"/>
</dbReference>
<dbReference type="Gene3D" id="3.90.470.10">
    <property type="entry name" value="Ribosomal protein L22/L17"/>
    <property type="match status" value="1"/>
</dbReference>
<dbReference type="GO" id="GO:0006412">
    <property type="term" value="P:translation"/>
    <property type="evidence" value="ECO:0007669"/>
    <property type="project" value="UniProtKB-UniRule"/>
</dbReference>
<comment type="function">
    <text evidence="7">The globular domain of the protein is located near the polypeptide exit tunnel on the outside of the subunit, while an extended beta-hairpin is found that lines the wall of the exit tunnel in the center of the 70S ribosome.</text>
</comment>
<evidence type="ECO:0000313" key="12">
    <source>
        <dbReference type="Proteomes" id="UP000178943"/>
    </source>
</evidence>
<dbReference type="PANTHER" id="PTHR13501">
    <property type="entry name" value="CHLOROPLAST 50S RIBOSOMAL PROTEIN L22-RELATED"/>
    <property type="match status" value="1"/>
</dbReference>
<dbReference type="Pfam" id="PF00237">
    <property type="entry name" value="Ribosomal_L22"/>
    <property type="match status" value="1"/>
</dbReference>
<comment type="caution">
    <text evidence="11">The sequence shown here is derived from an EMBL/GenBank/DDBJ whole genome shotgun (WGS) entry which is preliminary data.</text>
</comment>
<organism evidence="11 12">
    <name type="scientific">Candidatus Fischerbacteria bacterium RBG_13_37_8</name>
    <dbReference type="NCBI Taxonomy" id="1817863"/>
    <lineage>
        <taxon>Bacteria</taxon>
        <taxon>Candidatus Fischeribacteriota</taxon>
    </lineage>
</organism>
<dbReference type="STRING" id="1817863.A2Y62_03110"/>